<comment type="caution">
    <text evidence="1">The sequence shown here is derived from an EMBL/GenBank/DDBJ whole genome shotgun (WGS) entry which is preliminary data.</text>
</comment>
<gene>
    <name evidence="1" type="ORF">CEY02_14050</name>
</gene>
<accession>A0A2A5IST9</accession>
<dbReference type="AlphaFoldDB" id="A0A2A5IST9"/>
<sequence>MTNSKSDDRRQFLLNELKRIGYKPNENESLANKSLYDLEMLVITAKCERGNDIETYNVRMEIEEEAE</sequence>
<reference evidence="1 2" key="1">
    <citation type="submission" date="2017-06" db="EMBL/GenBank/DDBJ databases">
        <title>Draft Genome Sequence of Bacillus sp Strain 36R Isolated from saline sediment at Atanasia, Sonora, Mexico.</title>
        <authorList>
            <person name="Sanchez Diaz R."/>
            <person name="Quiroz Macias M.E."/>
            <person name="Ibarra Gamez J.C."/>
            <person name="Enciso Ibarra J."/>
            <person name="Gomez Gil B."/>
            <person name="Galaviz Silva L."/>
        </authorList>
    </citation>
    <scope>NUCLEOTIDE SEQUENCE [LARGE SCALE GENOMIC DNA]</scope>
    <source>
        <strain evidence="1 2">36R_ATNSAL</strain>
    </source>
</reference>
<name>A0A2A5IST9_BACPU</name>
<evidence type="ECO:0000313" key="1">
    <source>
        <dbReference type="EMBL" id="PCK20293.1"/>
    </source>
</evidence>
<proteinExistence type="predicted"/>
<dbReference type="EMBL" id="NKHG01000100">
    <property type="protein sequence ID" value="PCK20293.1"/>
    <property type="molecule type" value="Genomic_DNA"/>
</dbReference>
<dbReference type="Proteomes" id="UP000228754">
    <property type="component" value="Unassembled WGS sequence"/>
</dbReference>
<protein>
    <recommendedName>
        <fullName evidence="3">Fur-regulated basic protein FbpA</fullName>
    </recommendedName>
</protein>
<dbReference type="OrthoDB" id="9903216at2"/>
<evidence type="ECO:0000313" key="2">
    <source>
        <dbReference type="Proteomes" id="UP000228754"/>
    </source>
</evidence>
<organism evidence="1 2">
    <name type="scientific">Bacillus pumilus</name>
    <name type="common">Bacillus mesentericus</name>
    <dbReference type="NCBI Taxonomy" id="1408"/>
    <lineage>
        <taxon>Bacteria</taxon>
        <taxon>Bacillati</taxon>
        <taxon>Bacillota</taxon>
        <taxon>Bacilli</taxon>
        <taxon>Bacillales</taxon>
        <taxon>Bacillaceae</taxon>
        <taxon>Bacillus</taxon>
    </lineage>
</organism>
<evidence type="ECO:0008006" key="3">
    <source>
        <dbReference type="Google" id="ProtNLM"/>
    </source>
</evidence>